<reference evidence="2 3" key="1">
    <citation type="journal article" date="2013" name="Genome Biol. Evol.">
        <title>Genomes of Stigonematalean cyanobacteria (subsection V) and the evolution of oxygenic photosynthesis from prokaryotes to plastids.</title>
        <authorList>
            <person name="Dagan T."/>
            <person name="Roettger M."/>
            <person name="Stucken K."/>
            <person name="Landan G."/>
            <person name="Koch R."/>
            <person name="Major P."/>
            <person name="Gould S.B."/>
            <person name="Goremykin V.V."/>
            <person name="Rippka R."/>
            <person name="Tandeau de Marsac N."/>
            <person name="Gugger M."/>
            <person name="Lockhart P.J."/>
            <person name="Allen J.F."/>
            <person name="Brune I."/>
            <person name="Maus I."/>
            <person name="Puhler A."/>
            <person name="Martin W.F."/>
        </authorList>
    </citation>
    <scope>NUCLEOTIDE SEQUENCE [LARGE SCALE GENOMIC DNA]</scope>
    <source>
        <strain evidence="2 3">PCC 7110</strain>
    </source>
</reference>
<name>A0A139WYT2_9CYAN</name>
<dbReference type="NCBIfam" id="TIGR02318">
    <property type="entry name" value="phosphono_phnM"/>
    <property type="match status" value="1"/>
</dbReference>
<dbReference type="Pfam" id="PF01979">
    <property type="entry name" value="Amidohydro_1"/>
    <property type="match status" value="1"/>
</dbReference>
<dbReference type="CDD" id="cd01306">
    <property type="entry name" value="PhnM"/>
    <property type="match status" value="1"/>
</dbReference>
<dbReference type="NCBIfam" id="NF011984">
    <property type="entry name" value="PRK15446.1-5"/>
    <property type="match status" value="1"/>
</dbReference>
<dbReference type="InterPro" id="IPR012696">
    <property type="entry name" value="PhnM"/>
</dbReference>
<dbReference type="InterPro" id="IPR006680">
    <property type="entry name" value="Amidohydro-rel"/>
</dbReference>
<dbReference type="AlphaFoldDB" id="A0A139WYT2"/>
<dbReference type="PANTHER" id="PTHR43135">
    <property type="entry name" value="ALPHA-D-RIBOSE 1-METHYLPHOSPHONATE 5-TRIPHOSPHATE DIPHOSPHATASE"/>
    <property type="match status" value="1"/>
</dbReference>
<dbReference type="InterPro" id="IPR032466">
    <property type="entry name" value="Metal_Hydrolase"/>
</dbReference>
<dbReference type="Gene3D" id="2.30.40.10">
    <property type="entry name" value="Urease, subunit C, domain 1"/>
    <property type="match status" value="1"/>
</dbReference>
<gene>
    <name evidence="2" type="ORF">WA1_47285</name>
</gene>
<dbReference type="SUPFAM" id="SSF51338">
    <property type="entry name" value="Composite domain of metallo-dependent hydrolases"/>
    <property type="match status" value="1"/>
</dbReference>
<dbReference type="PIRSF" id="PIRSF038971">
    <property type="entry name" value="PhnM"/>
    <property type="match status" value="1"/>
</dbReference>
<dbReference type="PANTHER" id="PTHR43135:SF3">
    <property type="entry name" value="ALPHA-D-RIBOSE 1-METHYLPHOSPHONATE 5-TRIPHOSPHATE DIPHOSPHATASE"/>
    <property type="match status" value="1"/>
</dbReference>
<dbReference type="GO" id="GO:0016810">
    <property type="term" value="F:hydrolase activity, acting on carbon-nitrogen (but not peptide) bonds"/>
    <property type="evidence" value="ECO:0007669"/>
    <property type="project" value="InterPro"/>
</dbReference>
<sequence length="380" mass="41275">MKTYLTNAQVVLVNEVINNASLVIEDDTIIAINPISTRNAQTIDLTGKTLMPGMIDLHCDAIEKEIEPRPGALFPMPFAIAQIDRRNSLAGITTPFHAISFAHEELGVRNNDIAAEVVQAIHAYQPHALVDNRVHCRYEITDPTALPVLLYLLAEECIHLVSLMDHTPGQGQFKDLQSYQNYLSRTYKKSAAETETIAQRKIENAVGAQSRIETLISKALSQNIQVASHDDDTPERVQAMANMGVRLSEFPINLETAKAATAIGMSTIFGAPNILRGKSQSGSIKAIEAVHHQVASCLCSDYAPGTLLAAVFRLLDISNLTLPQAIALVTYNPAQALKLHDRGEIAVGKRADLLAVEMVNGLPQVNATLVAGKIVYNCSL</sequence>
<keyword evidence="3" id="KW-1185">Reference proteome</keyword>
<evidence type="ECO:0000259" key="1">
    <source>
        <dbReference type="Pfam" id="PF01979"/>
    </source>
</evidence>
<organism evidence="2 3">
    <name type="scientific">Scytonema hofmannii PCC 7110</name>
    <dbReference type="NCBI Taxonomy" id="128403"/>
    <lineage>
        <taxon>Bacteria</taxon>
        <taxon>Bacillati</taxon>
        <taxon>Cyanobacteriota</taxon>
        <taxon>Cyanophyceae</taxon>
        <taxon>Nostocales</taxon>
        <taxon>Scytonemataceae</taxon>
        <taxon>Scytonema</taxon>
    </lineage>
</organism>
<dbReference type="RefSeq" id="WP_033335693.1">
    <property type="nucleotide sequence ID" value="NZ_KQ976354.1"/>
</dbReference>
<comment type="caution">
    <text evidence="2">The sequence shown here is derived from an EMBL/GenBank/DDBJ whole genome shotgun (WGS) entry which is preliminary data.</text>
</comment>
<dbReference type="STRING" id="128403.WA1_47285"/>
<dbReference type="Gene3D" id="3.20.20.140">
    <property type="entry name" value="Metal-dependent hydrolases"/>
    <property type="match status" value="2"/>
</dbReference>
<evidence type="ECO:0000313" key="3">
    <source>
        <dbReference type="Proteomes" id="UP000076925"/>
    </source>
</evidence>
<dbReference type="SUPFAM" id="SSF51556">
    <property type="entry name" value="Metallo-dependent hydrolases"/>
    <property type="match status" value="1"/>
</dbReference>
<dbReference type="GO" id="GO:0019700">
    <property type="term" value="P:organic phosphonate catabolic process"/>
    <property type="evidence" value="ECO:0007669"/>
    <property type="project" value="InterPro"/>
</dbReference>
<dbReference type="OrthoDB" id="9776488at2"/>
<dbReference type="Proteomes" id="UP000076925">
    <property type="component" value="Unassembled WGS sequence"/>
</dbReference>
<protein>
    <submittedName>
        <fullName evidence="2">Alpha-D-ribose 1-methylphosphonate 5-triphosphate diphosphatase</fullName>
    </submittedName>
</protein>
<evidence type="ECO:0000313" key="2">
    <source>
        <dbReference type="EMBL" id="KYC37532.1"/>
    </source>
</evidence>
<dbReference type="EMBL" id="ANNX02000047">
    <property type="protein sequence ID" value="KYC37532.1"/>
    <property type="molecule type" value="Genomic_DNA"/>
</dbReference>
<dbReference type="NCBIfam" id="NF011990">
    <property type="entry name" value="PRK15446.2-6"/>
    <property type="match status" value="1"/>
</dbReference>
<dbReference type="InterPro" id="IPR051781">
    <property type="entry name" value="Metallo-dep_Hydrolase"/>
</dbReference>
<dbReference type="InterPro" id="IPR011059">
    <property type="entry name" value="Metal-dep_hydrolase_composite"/>
</dbReference>
<feature type="domain" description="Amidohydrolase-related" evidence="1">
    <location>
        <begin position="216"/>
        <end position="375"/>
    </location>
</feature>
<proteinExistence type="predicted"/>
<accession>A0A139WYT2</accession>
<dbReference type="NCBIfam" id="NF011987">
    <property type="entry name" value="PRK15446.2-3"/>
    <property type="match status" value="1"/>
</dbReference>
<dbReference type="NCBIfam" id="NF011989">
    <property type="entry name" value="PRK15446.2-5"/>
    <property type="match status" value="1"/>
</dbReference>